<evidence type="ECO:0000259" key="1">
    <source>
        <dbReference type="PROSITE" id="PS51202"/>
    </source>
</evidence>
<dbReference type="RefSeq" id="WP_425277817.1">
    <property type="nucleotide sequence ID" value="NZ_SIYF01000523.1"/>
</dbReference>
<comment type="caution">
    <text evidence="2">The sequence shown here is derived from an EMBL/GenBank/DDBJ whole genome shotgun (WGS) entry which is preliminary data.</text>
</comment>
<accession>A0A4U3KQP1</accession>
<evidence type="ECO:0000313" key="2">
    <source>
        <dbReference type="EMBL" id="TKK64532.1"/>
    </source>
</evidence>
<dbReference type="Proteomes" id="UP000305511">
    <property type="component" value="Unassembled WGS sequence"/>
</dbReference>
<sequence length="49" mass="5553">TSATIIAIKHKEELLVSPGPYAKISLNDTLYFVGHDESTLQRVQNFFYP</sequence>
<reference evidence="2 3" key="1">
    <citation type="submission" date="2019-02" db="EMBL/GenBank/DDBJ databases">
        <title>Bacteria dissemination in different level of health care in South Africa: the effectiveness of infections prevention and control.</title>
        <authorList>
            <person name="Shobo C."/>
            <person name="Amoako D.G."/>
            <person name="Allam M."/>
            <person name="Ismail A."/>
            <person name="Bester L.A."/>
            <person name="Essack S.Y."/>
        </authorList>
    </citation>
    <scope>NUCLEOTIDE SEQUENCE [LARGE SCALE GENOMIC DNA]</scope>
    <source>
        <strain evidence="2 3">2SIL2</strain>
    </source>
</reference>
<dbReference type="GO" id="GO:0006813">
    <property type="term" value="P:potassium ion transport"/>
    <property type="evidence" value="ECO:0007669"/>
    <property type="project" value="InterPro"/>
</dbReference>
<dbReference type="EMBL" id="SIYF01000523">
    <property type="protein sequence ID" value="TKK64532.1"/>
    <property type="molecule type" value="Genomic_DNA"/>
</dbReference>
<gene>
    <name evidence="2" type="ORF">EY666_16820</name>
</gene>
<feature type="domain" description="RCK C-terminal" evidence="1">
    <location>
        <begin position="1"/>
        <end position="49"/>
    </location>
</feature>
<proteinExistence type="predicted"/>
<dbReference type="AlphaFoldDB" id="A0A4U3KQP1"/>
<organism evidence="2 3">
    <name type="scientific">Enterococcus faecalis</name>
    <name type="common">Streptococcus faecalis</name>
    <dbReference type="NCBI Taxonomy" id="1351"/>
    <lineage>
        <taxon>Bacteria</taxon>
        <taxon>Bacillati</taxon>
        <taxon>Bacillota</taxon>
        <taxon>Bacilli</taxon>
        <taxon>Lactobacillales</taxon>
        <taxon>Enterococcaceae</taxon>
        <taxon>Enterococcus</taxon>
    </lineage>
</organism>
<dbReference type="InterPro" id="IPR036721">
    <property type="entry name" value="RCK_C_sf"/>
</dbReference>
<evidence type="ECO:0000313" key="3">
    <source>
        <dbReference type="Proteomes" id="UP000305511"/>
    </source>
</evidence>
<name>A0A4U3KQP1_ENTFL</name>
<feature type="non-terminal residue" evidence="2">
    <location>
        <position position="1"/>
    </location>
</feature>
<dbReference type="InterPro" id="IPR006037">
    <property type="entry name" value="RCK_C"/>
</dbReference>
<dbReference type="SUPFAM" id="SSF116726">
    <property type="entry name" value="TrkA C-terminal domain-like"/>
    <property type="match status" value="1"/>
</dbReference>
<dbReference type="Gene3D" id="3.30.70.1450">
    <property type="entry name" value="Regulator of K+ conductance, C-terminal domain"/>
    <property type="match status" value="1"/>
</dbReference>
<protein>
    <submittedName>
        <fullName evidence="2">GntR family transcriptional regulator</fullName>
    </submittedName>
</protein>
<dbReference type="PROSITE" id="PS51202">
    <property type="entry name" value="RCK_C"/>
    <property type="match status" value="1"/>
</dbReference>
<dbReference type="GO" id="GO:0008324">
    <property type="term" value="F:monoatomic cation transmembrane transporter activity"/>
    <property type="evidence" value="ECO:0007669"/>
    <property type="project" value="InterPro"/>
</dbReference>